<name>A0ABX0HEF3_9PROT</name>
<feature type="domain" description="Penicillin-binding protein transpeptidase" evidence="14">
    <location>
        <begin position="433"/>
        <end position="661"/>
    </location>
</feature>
<dbReference type="Proteomes" id="UP000818603">
    <property type="component" value="Unassembled WGS sequence"/>
</dbReference>
<dbReference type="InterPro" id="IPR023346">
    <property type="entry name" value="Lysozyme-like_dom_sf"/>
</dbReference>
<evidence type="ECO:0000256" key="10">
    <source>
        <dbReference type="ARBA" id="ARBA00044770"/>
    </source>
</evidence>
<comment type="catalytic activity">
    <reaction evidence="11">
        <text>[GlcNAc-(1-&gt;4)-Mur2Ac(oyl-L-Ala-gamma-D-Glu-L-Lys-D-Ala-D-Ala)](n)-di-trans,octa-cis-undecaprenyl diphosphate + beta-D-GlcNAc-(1-&gt;4)-Mur2Ac(oyl-L-Ala-gamma-D-Glu-L-Lys-D-Ala-D-Ala)-di-trans,octa-cis-undecaprenyl diphosphate = [GlcNAc-(1-&gt;4)-Mur2Ac(oyl-L-Ala-gamma-D-Glu-L-Lys-D-Ala-D-Ala)](n+1)-di-trans,octa-cis-undecaprenyl diphosphate + di-trans,octa-cis-undecaprenyl diphosphate + H(+)</text>
        <dbReference type="Rhea" id="RHEA:23708"/>
        <dbReference type="Rhea" id="RHEA-COMP:9602"/>
        <dbReference type="Rhea" id="RHEA-COMP:9603"/>
        <dbReference type="ChEBI" id="CHEBI:15378"/>
        <dbReference type="ChEBI" id="CHEBI:58405"/>
        <dbReference type="ChEBI" id="CHEBI:60033"/>
        <dbReference type="ChEBI" id="CHEBI:78435"/>
        <dbReference type="EC" id="2.4.99.28"/>
    </reaction>
</comment>
<keyword evidence="17" id="KW-1185">Reference proteome</keyword>
<keyword evidence="9" id="KW-0511">Multifunctional enzyme</keyword>
<keyword evidence="13" id="KW-0472">Membrane</keyword>
<keyword evidence="7" id="KW-0808">Transferase</keyword>
<evidence type="ECO:0000256" key="3">
    <source>
        <dbReference type="ARBA" id="ARBA00007739"/>
    </source>
</evidence>
<dbReference type="SUPFAM" id="SSF53955">
    <property type="entry name" value="Lysozyme-like"/>
    <property type="match status" value="1"/>
</dbReference>
<evidence type="ECO:0000256" key="6">
    <source>
        <dbReference type="ARBA" id="ARBA00022676"/>
    </source>
</evidence>
<dbReference type="EMBL" id="VCJR02000001">
    <property type="protein sequence ID" value="NHK26495.1"/>
    <property type="molecule type" value="Genomic_DNA"/>
</dbReference>
<evidence type="ECO:0000313" key="17">
    <source>
        <dbReference type="Proteomes" id="UP000818603"/>
    </source>
</evidence>
<feature type="compositionally biased region" description="Basic residues" evidence="12">
    <location>
        <begin position="99"/>
        <end position="111"/>
    </location>
</feature>
<dbReference type="InterPro" id="IPR001460">
    <property type="entry name" value="PCN-bd_Tpept"/>
</dbReference>
<keyword evidence="8" id="KW-0378">Hydrolase</keyword>
<dbReference type="InterPro" id="IPR001264">
    <property type="entry name" value="Glyco_trans_51"/>
</dbReference>
<feature type="region of interest" description="Disordered" evidence="12">
    <location>
        <begin position="1"/>
        <end position="113"/>
    </location>
</feature>
<keyword evidence="13" id="KW-1133">Transmembrane helix</keyword>
<evidence type="ECO:0000256" key="1">
    <source>
        <dbReference type="ARBA" id="ARBA00004752"/>
    </source>
</evidence>
<comment type="caution">
    <text evidence="16">The sequence shown here is derived from an EMBL/GenBank/DDBJ whole genome shotgun (WGS) entry which is preliminary data.</text>
</comment>
<evidence type="ECO:0000256" key="12">
    <source>
        <dbReference type="SAM" id="MobiDB-lite"/>
    </source>
</evidence>
<keyword evidence="5" id="KW-0645">Protease</keyword>
<accession>A0ABX0HEF3</accession>
<protein>
    <recommendedName>
        <fullName evidence="10">peptidoglycan glycosyltransferase</fullName>
        <ecNumber evidence="10">2.4.99.28</ecNumber>
    </recommendedName>
</protein>
<feature type="compositionally biased region" description="Basic residues" evidence="12">
    <location>
        <begin position="13"/>
        <end position="28"/>
    </location>
</feature>
<keyword evidence="13" id="KW-0812">Transmembrane</keyword>
<dbReference type="Pfam" id="PF00905">
    <property type="entry name" value="Transpeptidase"/>
    <property type="match status" value="1"/>
</dbReference>
<feature type="region of interest" description="Disordered" evidence="12">
    <location>
        <begin position="780"/>
        <end position="816"/>
    </location>
</feature>
<dbReference type="PANTHER" id="PTHR32282:SF33">
    <property type="entry name" value="PEPTIDOGLYCAN GLYCOSYLTRANSFERASE"/>
    <property type="match status" value="1"/>
</dbReference>
<dbReference type="SUPFAM" id="SSF56601">
    <property type="entry name" value="beta-lactamase/transpeptidase-like"/>
    <property type="match status" value="1"/>
</dbReference>
<comment type="pathway">
    <text evidence="1">Cell wall biogenesis; peptidoglycan biosynthesis.</text>
</comment>
<comment type="similarity">
    <text evidence="2">In the C-terminal section; belongs to the transpeptidase family.</text>
</comment>
<feature type="transmembrane region" description="Helical" evidence="13">
    <location>
        <begin position="125"/>
        <end position="147"/>
    </location>
</feature>
<dbReference type="PANTHER" id="PTHR32282">
    <property type="entry name" value="BINDING PROTEIN TRANSPEPTIDASE, PUTATIVE-RELATED"/>
    <property type="match status" value="1"/>
</dbReference>
<evidence type="ECO:0000256" key="5">
    <source>
        <dbReference type="ARBA" id="ARBA00022670"/>
    </source>
</evidence>
<proteinExistence type="inferred from homology"/>
<evidence type="ECO:0000256" key="8">
    <source>
        <dbReference type="ARBA" id="ARBA00022801"/>
    </source>
</evidence>
<reference evidence="16 17" key="1">
    <citation type="submission" date="2020-02" db="EMBL/GenBank/DDBJ databases">
        <title>Genome sequence of Parvularcula flava strain NH6-79.</title>
        <authorList>
            <person name="Abdul Karim M.H."/>
            <person name="Lam M.Q."/>
            <person name="Chen S.J."/>
            <person name="Yahya A."/>
            <person name="Shahir S."/>
            <person name="Shamsir M.S."/>
            <person name="Chong C.S."/>
        </authorList>
    </citation>
    <scope>NUCLEOTIDE SEQUENCE [LARGE SCALE GENOMIC DNA]</scope>
    <source>
        <strain evidence="16 17">NH6-79</strain>
    </source>
</reference>
<feature type="domain" description="Glycosyl transferase family 51" evidence="15">
    <location>
        <begin position="174"/>
        <end position="347"/>
    </location>
</feature>
<dbReference type="Gene3D" id="3.40.710.10">
    <property type="entry name" value="DD-peptidase/beta-lactamase superfamily"/>
    <property type="match status" value="1"/>
</dbReference>
<evidence type="ECO:0000256" key="7">
    <source>
        <dbReference type="ARBA" id="ARBA00022679"/>
    </source>
</evidence>
<dbReference type="NCBIfam" id="TIGR02074">
    <property type="entry name" value="PBP_1a_fam"/>
    <property type="match status" value="1"/>
</dbReference>
<keyword evidence="4" id="KW-0121">Carboxypeptidase</keyword>
<dbReference type="Pfam" id="PF00912">
    <property type="entry name" value="Transgly"/>
    <property type="match status" value="1"/>
</dbReference>
<dbReference type="InterPro" id="IPR050396">
    <property type="entry name" value="Glycosyltr_51/Transpeptidase"/>
</dbReference>
<evidence type="ECO:0000313" key="16">
    <source>
        <dbReference type="EMBL" id="NHK26495.1"/>
    </source>
</evidence>
<feature type="compositionally biased region" description="Low complexity" evidence="12">
    <location>
        <begin position="29"/>
        <end position="38"/>
    </location>
</feature>
<dbReference type="RefSeq" id="WP_155136130.1">
    <property type="nucleotide sequence ID" value="NZ_BMGZ01000001.1"/>
</dbReference>
<sequence>MARKPSTRSGSTPRRRPSARATARRPRAGSKSGSGKAGAVHHPLLEKLIPWMGKGRKTAKPSATARKAPAGNAAAGPARKAGPSRKAASPRKAASGRKPASRRRPASRRAVRPGIPGWVKGAGGIAFRVGFVGFGCFILSLGVIYYYSRDLPPLSSLEHLQRPAQITLVDAQGEFLTRYGQLHGEPVVVQSLPPHVVQAFLATEDRNFYHHWGVNPVAIIRALIVNLREGSVRQGGSTITQQFAKNVFLTPDRTIKRKMQEMLLALQLEMTYSKDEILAFYLNNVYFGAGTWGISAASERYFEKAPEDLTVGEAAMLAGLLKAPSRYSPSASPDAARERAKVVLAAMVDAGYLKPEDAETITSQRIASVSRRRNPAPYATDFAMAELNEIMPQLKHDIIIHTTIDLAAHQRAQSAIATLTERDTRVADTVQVAMVALESDGAVRLMIGGKDYAESEYNRATHALRQPGSAFKPFVYLAALEDGRRPDDIILDTPVELSDWAPSNYKDKYYGAVPMAEALARSLNAAAIRLQEETGRDRVVAVAKRLGFPGEIDPGAALALGVNEATPLDLAATYLPFANHGVTAEPYIITSIYTEGGKVLYAREEKPGRYVVAEDDLIALNHMLRQTIDDGSGKAAALPGYVAMGKTGTTQESRDAWFAGHAAGVTGVVWLGKDDYSPMRDGWAPVSGSGAPAVLWKDMMVAVLNDRPDLPYTPWEPQPFLPSIFDQFRGLFSRNDAAADPAVPYDMSYEMTAPPPADRPLPRAQASMDDLVADILEEEEAAQTLPEGDELGAFLNGQLSEPQSPEVALPDPGTGG</sequence>
<organism evidence="16 17">
    <name type="scientific">Aquisalinus luteolus</name>
    <dbReference type="NCBI Taxonomy" id="1566827"/>
    <lineage>
        <taxon>Bacteria</taxon>
        <taxon>Pseudomonadati</taxon>
        <taxon>Pseudomonadota</taxon>
        <taxon>Alphaproteobacteria</taxon>
        <taxon>Parvularculales</taxon>
        <taxon>Parvularculaceae</taxon>
        <taxon>Aquisalinus</taxon>
    </lineage>
</organism>
<evidence type="ECO:0000256" key="4">
    <source>
        <dbReference type="ARBA" id="ARBA00022645"/>
    </source>
</evidence>
<dbReference type="Gene3D" id="1.10.3810.10">
    <property type="entry name" value="Biosynthetic peptidoglycan transglycosylase-like"/>
    <property type="match status" value="1"/>
</dbReference>
<evidence type="ECO:0000256" key="9">
    <source>
        <dbReference type="ARBA" id="ARBA00023268"/>
    </source>
</evidence>
<feature type="compositionally biased region" description="Low complexity" evidence="12">
    <location>
        <begin position="63"/>
        <end position="98"/>
    </location>
</feature>
<comment type="similarity">
    <text evidence="3">In the N-terminal section; belongs to the glycosyltransferase 51 family.</text>
</comment>
<evidence type="ECO:0000256" key="11">
    <source>
        <dbReference type="ARBA" id="ARBA00049902"/>
    </source>
</evidence>
<evidence type="ECO:0000256" key="2">
    <source>
        <dbReference type="ARBA" id="ARBA00007090"/>
    </source>
</evidence>
<evidence type="ECO:0000256" key="13">
    <source>
        <dbReference type="SAM" id="Phobius"/>
    </source>
</evidence>
<gene>
    <name evidence="16" type="ORF">FF098_001080</name>
</gene>
<dbReference type="InterPro" id="IPR012338">
    <property type="entry name" value="Beta-lactam/transpept-like"/>
</dbReference>
<dbReference type="InterPro" id="IPR036950">
    <property type="entry name" value="PBP_transglycosylase"/>
</dbReference>
<dbReference type="EC" id="2.4.99.28" evidence="10"/>
<evidence type="ECO:0000259" key="15">
    <source>
        <dbReference type="Pfam" id="PF00912"/>
    </source>
</evidence>
<keyword evidence="6" id="KW-0328">Glycosyltransferase</keyword>
<evidence type="ECO:0000259" key="14">
    <source>
        <dbReference type="Pfam" id="PF00905"/>
    </source>
</evidence>